<organism evidence="5 6">
    <name type="scientific">Pseudomonas kulmbachensis</name>
    <dbReference type="NCBI Taxonomy" id="3043408"/>
    <lineage>
        <taxon>Bacteria</taxon>
        <taxon>Pseudomonadati</taxon>
        <taxon>Pseudomonadota</taxon>
        <taxon>Gammaproteobacteria</taxon>
        <taxon>Pseudomonadales</taxon>
        <taxon>Pseudomonadaceae</taxon>
        <taxon>Pseudomonas</taxon>
    </lineage>
</organism>
<feature type="domain" description="CzcB-like C-terminal circularly permuted SH3-like" evidence="4">
    <location>
        <begin position="315"/>
        <end position="372"/>
    </location>
</feature>
<name>A0ABW7LUR5_9PSED</name>
<keyword evidence="2" id="KW-1133">Transmembrane helix</keyword>
<dbReference type="SUPFAM" id="SSF111369">
    <property type="entry name" value="HlyD-like secretion proteins"/>
    <property type="match status" value="1"/>
</dbReference>
<dbReference type="Proteomes" id="UP001609821">
    <property type="component" value="Unassembled WGS sequence"/>
</dbReference>
<feature type="transmembrane region" description="Helical" evidence="2">
    <location>
        <begin position="16"/>
        <end position="35"/>
    </location>
</feature>
<dbReference type="Pfam" id="PF25975">
    <property type="entry name" value="CzcB_C"/>
    <property type="match status" value="1"/>
</dbReference>
<evidence type="ECO:0000256" key="1">
    <source>
        <dbReference type="ARBA" id="ARBA00009477"/>
    </source>
</evidence>
<keyword evidence="2" id="KW-0472">Membrane</keyword>
<dbReference type="PANTHER" id="PTHR30469">
    <property type="entry name" value="MULTIDRUG RESISTANCE PROTEIN MDTA"/>
    <property type="match status" value="1"/>
</dbReference>
<sequence length="395" mass="42085">MNPNLALASASRSHRLWLWAGVSLLLVSLGAWLLWPSYEPAASVIPPLRVSTVTAGPAMLDSSLLLNGTLAAREEIAISSSLPEQRVAEVKVEEGDSVQAGQLLARLETQSLDAQVRQAKAVWARACAIVAQQEAVKAESEASFKRIELLSGSGAVSEQQVDQSRAQAFTAAASLRAARAEVEQAFAQLVDARHQRSKADIQAPFAGVIAERTARAGSLSGGDPLFRLIREGLIEFEGEVAETDLIDIEPGQTLHVQITGITSPVKGTLRLVAPKVDARSRLGRVRIALSDSQLLRVGTYAQATLGLERRKLDVTLPARAVSVIDTNLASVMQVDDKGIIVRRMVTTGRRSGALLEITSGLQAGERVVANASAFVREGDVVTTSDADAHLTEETP</sequence>
<accession>A0ABW7LUR5</accession>
<dbReference type="Gene3D" id="2.40.30.170">
    <property type="match status" value="1"/>
</dbReference>
<dbReference type="Gene3D" id="2.40.420.20">
    <property type="match status" value="1"/>
</dbReference>
<comment type="similarity">
    <text evidence="1">Belongs to the membrane fusion protein (MFP) (TC 8.A.1) family.</text>
</comment>
<evidence type="ECO:0000313" key="6">
    <source>
        <dbReference type="Proteomes" id="UP001609821"/>
    </source>
</evidence>
<dbReference type="NCBIfam" id="TIGR01730">
    <property type="entry name" value="RND_mfp"/>
    <property type="match status" value="1"/>
</dbReference>
<proteinExistence type="inferred from homology"/>
<dbReference type="Gene3D" id="1.10.287.470">
    <property type="entry name" value="Helix hairpin bin"/>
    <property type="match status" value="1"/>
</dbReference>
<protein>
    <submittedName>
        <fullName evidence="5">Efflux RND transporter periplasmic adaptor subunit</fullName>
    </submittedName>
</protein>
<evidence type="ECO:0000259" key="4">
    <source>
        <dbReference type="Pfam" id="PF25975"/>
    </source>
</evidence>
<dbReference type="Pfam" id="PF25954">
    <property type="entry name" value="Beta-barrel_RND_2"/>
    <property type="match status" value="1"/>
</dbReference>
<comment type="caution">
    <text evidence="5">The sequence shown here is derived from an EMBL/GenBank/DDBJ whole genome shotgun (WGS) entry which is preliminary data.</text>
</comment>
<evidence type="ECO:0000256" key="2">
    <source>
        <dbReference type="SAM" id="Phobius"/>
    </source>
</evidence>
<reference evidence="5 6" key="1">
    <citation type="submission" date="2024-10" db="EMBL/GenBank/DDBJ databases">
        <title>Aeromonas and Pseudomonas from the Cagarras Archipelago, Rio de Janeiro, Brazil.</title>
        <authorList>
            <person name="Canellas A.L.B."/>
            <person name="Laport M.S."/>
        </authorList>
    </citation>
    <scope>NUCLEOTIDE SEQUENCE [LARGE SCALE GENOMIC DNA]</scope>
    <source>
        <strain evidence="5 6">CPF-4</strain>
    </source>
</reference>
<dbReference type="EMBL" id="JBINXB010000002">
    <property type="protein sequence ID" value="MFH6564829.1"/>
    <property type="molecule type" value="Genomic_DNA"/>
</dbReference>
<dbReference type="PANTHER" id="PTHR30469:SF15">
    <property type="entry name" value="HLYD FAMILY OF SECRETION PROTEINS"/>
    <property type="match status" value="1"/>
</dbReference>
<keyword evidence="6" id="KW-1185">Reference proteome</keyword>
<feature type="domain" description="CusB-like beta-barrel" evidence="3">
    <location>
        <begin position="239"/>
        <end position="306"/>
    </location>
</feature>
<evidence type="ECO:0000313" key="5">
    <source>
        <dbReference type="EMBL" id="MFH6564829.1"/>
    </source>
</evidence>
<keyword evidence="2" id="KW-0812">Transmembrane</keyword>
<gene>
    <name evidence="5" type="ORF">ACHMWK_02325</name>
</gene>
<dbReference type="InterPro" id="IPR058649">
    <property type="entry name" value="CzcB_C"/>
</dbReference>
<evidence type="ECO:0000259" key="3">
    <source>
        <dbReference type="Pfam" id="PF25954"/>
    </source>
</evidence>
<dbReference type="InterPro" id="IPR058792">
    <property type="entry name" value="Beta-barrel_RND_2"/>
</dbReference>
<dbReference type="RefSeq" id="WP_395246476.1">
    <property type="nucleotide sequence ID" value="NZ_JBINXB010000002.1"/>
</dbReference>
<dbReference type="Gene3D" id="2.40.50.100">
    <property type="match status" value="1"/>
</dbReference>
<dbReference type="InterPro" id="IPR006143">
    <property type="entry name" value="RND_pump_MFP"/>
</dbReference>